<feature type="compositionally biased region" description="Polar residues" evidence="1">
    <location>
        <begin position="245"/>
        <end position="257"/>
    </location>
</feature>
<organism evidence="2 3">
    <name type="scientific">Cichlidogyrus casuarinus</name>
    <dbReference type="NCBI Taxonomy" id="1844966"/>
    <lineage>
        <taxon>Eukaryota</taxon>
        <taxon>Metazoa</taxon>
        <taxon>Spiralia</taxon>
        <taxon>Lophotrochozoa</taxon>
        <taxon>Platyhelminthes</taxon>
        <taxon>Monogenea</taxon>
        <taxon>Monopisthocotylea</taxon>
        <taxon>Dactylogyridea</taxon>
        <taxon>Ancyrocephalidae</taxon>
        <taxon>Cichlidogyrus</taxon>
    </lineage>
</organism>
<evidence type="ECO:0000313" key="3">
    <source>
        <dbReference type="Proteomes" id="UP001626550"/>
    </source>
</evidence>
<feature type="region of interest" description="Disordered" evidence="1">
    <location>
        <begin position="175"/>
        <end position="287"/>
    </location>
</feature>
<feature type="compositionally biased region" description="Basic and acidic residues" evidence="1">
    <location>
        <begin position="139"/>
        <end position="151"/>
    </location>
</feature>
<feature type="compositionally biased region" description="Basic and acidic residues" evidence="1">
    <location>
        <begin position="175"/>
        <end position="184"/>
    </location>
</feature>
<gene>
    <name evidence="2" type="ORF">Ciccas_011114</name>
</gene>
<feature type="compositionally biased region" description="Polar residues" evidence="1">
    <location>
        <begin position="266"/>
        <end position="279"/>
    </location>
</feature>
<feature type="region of interest" description="Disordered" evidence="1">
    <location>
        <begin position="1"/>
        <end position="43"/>
    </location>
</feature>
<proteinExistence type="predicted"/>
<accession>A0ABD2PTD0</accession>
<comment type="caution">
    <text evidence="2">The sequence shown here is derived from an EMBL/GenBank/DDBJ whole genome shotgun (WGS) entry which is preliminary data.</text>
</comment>
<dbReference type="Proteomes" id="UP001626550">
    <property type="component" value="Unassembled WGS sequence"/>
</dbReference>
<keyword evidence="3" id="KW-1185">Reference proteome</keyword>
<dbReference type="AlphaFoldDB" id="A0ABD2PTD0"/>
<name>A0ABD2PTD0_9PLAT</name>
<feature type="region of interest" description="Disordered" evidence="1">
    <location>
        <begin position="69"/>
        <end position="151"/>
    </location>
</feature>
<evidence type="ECO:0000313" key="2">
    <source>
        <dbReference type="EMBL" id="KAL3310323.1"/>
    </source>
</evidence>
<feature type="compositionally biased region" description="Polar residues" evidence="1">
    <location>
        <begin position="28"/>
        <end position="43"/>
    </location>
</feature>
<dbReference type="EMBL" id="JBJKFK010003050">
    <property type="protein sequence ID" value="KAL3310323.1"/>
    <property type="molecule type" value="Genomic_DNA"/>
</dbReference>
<sequence length="287" mass="32424">MSRQITGHMSPTNYHHSSNRGRHSHNSDYYNRNRYYQPSDPQQNNEFMLQNFLMTRWRVFENHFHRCENGSAFSSTSTDDGYRFNRHPTSSPLDSPMVGSNPASTASPTKQSSPLSKFPKGDEEVSSVSSTSSSLRRQTHGDTVSRKKSTDAYKYTPEKNWTHQKLEMITQNTAEMEKRNKVEDGNEEEVSPKRGTKKKEWSSTVSLVGSPITGAVQEEAQFFTPEAQPSSPSNVGEAELRNRTRISSYDPNCNSMGDDSVERSRTAQTSSKGGQSTEYHSPMEELD</sequence>
<protein>
    <submittedName>
        <fullName evidence="2">Uncharacterized protein</fullName>
    </submittedName>
</protein>
<reference evidence="2 3" key="1">
    <citation type="submission" date="2024-11" db="EMBL/GenBank/DDBJ databases">
        <title>Adaptive evolution of stress response genes in parasites aligns with host niche diversity.</title>
        <authorList>
            <person name="Hahn C."/>
            <person name="Resl P."/>
        </authorList>
    </citation>
    <scope>NUCLEOTIDE SEQUENCE [LARGE SCALE GENOMIC DNA]</scope>
    <source>
        <strain evidence="2">EGGRZ-B1_66</strain>
        <tissue evidence="2">Body</tissue>
    </source>
</reference>
<feature type="compositionally biased region" description="Polar residues" evidence="1">
    <location>
        <begin position="101"/>
        <end position="115"/>
    </location>
</feature>
<evidence type="ECO:0000256" key="1">
    <source>
        <dbReference type="SAM" id="MobiDB-lite"/>
    </source>
</evidence>
<feature type="compositionally biased region" description="Polar residues" evidence="1">
    <location>
        <begin position="1"/>
        <end position="14"/>
    </location>
</feature>